<reference evidence="3" key="1">
    <citation type="journal article" date="2013" name="Genome Announc.">
        <title>Genome sequence of the basidiomycetous yeast Pseudozyma antarctica T-34, a producer of the glycolipid biosurfactants mannosylerythritol lipids.</title>
        <authorList>
            <person name="Morita T."/>
            <person name="Koike H."/>
            <person name="Koyama Y."/>
            <person name="Hagiwara H."/>
            <person name="Ito E."/>
            <person name="Fukuoka T."/>
            <person name="Imura T."/>
            <person name="Machida M."/>
            <person name="Kitamoto D."/>
        </authorList>
    </citation>
    <scope>NUCLEOTIDE SEQUENCE [LARGE SCALE GENOMIC DNA]</scope>
    <source>
        <strain evidence="3">T-34</strain>
    </source>
</reference>
<feature type="compositionally biased region" description="Polar residues" evidence="1">
    <location>
        <begin position="282"/>
        <end position="292"/>
    </location>
</feature>
<gene>
    <name evidence="2" type="ORF">PANT_27d00079</name>
</gene>
<feature type="compositionally biased region" description="Polar residues" evidence="1">
    <location>
        <begin position="564"/>
        <end position="573"/>
    </location>
</feature>
<name>M9MJA0_PSEA3</name>
<evidence type="ECO:0000313" key="3">
    <source>
        <dbReference type="Proteomes" id="UP000011976"/>
    </source>
</evidence>
<proteinExistence type="predicted"/>
<feature type="compositionally biased region" description="Polar residues" evidence="1">
    <location>
        <begin position="472"/>
        <end position="482"/>
    </location>
</feature>
<sequence length="692" mass="72882">MPFSPKMNPSLIPGSRRRKSLAHGEESELGPSSSHHALAGLQPSASTSWINPFGRASFSVDDDAYHAPDSLPSSRRPSAATIISTLLHGVGMNTNAASSAVRLSHDEPGYSSSDAASSSGSSRPAQLAASPAPAQHTRRPSAIFKAWKARRGSAQGQNAAAPPVVAPTAFASGRRKSSALTRVLQPVASGRRGSTANLGAPRIDEHRLSSTLSGDAGSERRRSLSIVCRGERDSDELTPSHRSHALEAAGMPSTNGVTAAMAIRDTWLYGSHQWTHDGRKGSISTQATSPSHSHFGAVGRKSLSGAAMRGALGLDEEDEQMRYHERNMREGDAASVVSLSLTEEIALYTSDVQAVEQNAGRARRSANSSTSNASLVQSHSKGASGESGRAAFVWNLPDWGAPSRVGRLPELSPAPALVIADPFASIHAESSGMQRIESGSLDPVLSPVASPAVLTPVSEQGASHGHSDHTPTHTWSQPQWNLESPFRPDAPLASPSSHQRASVACTDQSPTSPNFTLPGADETPRRATTYFDASSLPIVDEVPGSPTEVRLSPRLPRSPRSPRTFGTSETSYEMSRARRRTSYSHPRPPAGYDVGAPGDADDALSETVPTPRLVSAELTSSPMSSNFAPETPSSAVRSFPADVHVSPPKEEGDDLHAQFCSVLLLDLGNGTAIPLSPSPGTERVDPFALLAH</sequence>
<evidence type="ECO:0000313" key="2">
    <source>
        <dbReference type="EMBL" id="GAC77702.1"/>
    </source>
</evidence>
<feature type="region of interest" description="Disordered" evidence="1">
    <location>
        <begin position="361"/>
        <end position="387"/>
    </location>
</feature>
<feature type="region of interest" description="Disordered" evidence="1">
    <location>
        <begin position="456"/>
        <end position="524"/>
    </location>
</feature>
<feature type="region of interest" description="Disordered" evidence="1">
    <location>
        <begin position="279"/>
        <end position="298"/>
    </location>
</feature>
<dbReference type="OrthoDB" id="2554011at2759"/>
<feature type="region of interest" description="Disordered" evidence="1">
    <location>
        <begin position="208"/>
        <end position="241"/>
    </location>
</feature>
<feature type="compositionally biased region" description="Polar residues" evidence="1">
    <location>
        <begin position="494"/>
        <end position="515"/>
    </location>
</feature>
<accession>M9MJA0</accession>
<feature type="compositionally biased region" description="Low complexity" evidence="1">
    <location>
        <begin position="111"/>
        <end position="134"/>
    </location>
</feature>
<feature type="region of interest" description="Disordered" evidence="1">
    <location>
        <begin position="1"/>
        <end position="40"/>
    </location>
</feature>
<feature type="region of interest" description="Disordered" evidence="1">
    <location>
        <begin position="538"/>
        <end position="606"/>
    </location>
</feature>
<evidence type="ECO:0000256" key="1">
    <source>
        <dbReference type="SAM" id="MobiDB-lite"/>
    </source>
</evidence>
<feature type="region of interest" description="Disordered" evidence="1">
    <location>
        <begin position="103"/>
        <end position="140"/>
    </location>
</feature>
<organism evidence="2 3">
    <name type="scientific">Pseudozyma antarctica (strain T-34)</name>
    <name type="common">Yeast</name>
    <name type="synonym">Candida antarctica</name>
    <dbReference type="NCBI Taxonomy" id="1151754"/>
    <lineage>
        <taxon>Eukaryota</taxon>
        <taxon>Fungi</taxon>
        <taxon>Dikarya</taxon>
        <taxon>Basidiomycota</taxon>
        <taxon>Ustilaginomycotina</taxon>
        <taxon>Ustilaginomycetes</taxon>
        <taxon>Ustilaginales</taxon>
        <taxon>Ustilaginaceae</taxon>
        <taxon>Moesziomyces</taxon>
    </lineage>
</organism>
<feature type="compositionally biased region" description="Low complexity" evidence="1">
    <location>
        <begin position="365"/>
        <end position="374"/>
    </location>
</feature>
<dbReference type="EMBL" id="DF196793">
    <property type="protein sequence ID" value="GAC77702.1"/>
    <property type="molecule type" value="Genomic_DNA"/>
</dbReference>
<dbReference type="AlphaFoldDB" id="M9MJA0"/>
<protein>
    <submittedName>
        <fullName evidence="2">Uncharacterized protein</fullName>
    </submittedName>
</protein>
<dbReference type="Proteomes" id="UP000011976">
    <property type="component" value="Unassembled WGS sequence"/>
</dbReference>